<dbReference type="NCBIfam" id="TIGR04179">
    <property type="entry name" value="rhombo_lipo"/>
    <property type="match status" value="1"/>
</dbReference>
<name>A0A538S6B3_UNCEI</name>
<proteinExistence type="predicted"/>
<keyword evidence="2" id="KW-0732">Signal</keyword>
<dbReference type="AlphaFoldDB" id="A0A538S6B3"/>
<dbReference type="Proteomes" id="UP000320184">
    <property type="component" value="Unassembled WGS sequence"/>
</dbReference>
<feature type="signal peptide" evidence="2">
    <location>
        <begin position="1"/>
        <end position="27"/>
    </location>
</feature>
<dbReference type="PROSITE" id="PS51257">
    <property type="entry name" value="PROKAR_LIPOPROTEIN"/>
    <property type="match status" value="1"/>
</dbReference>
<dbReference type="InterPro" id="IPR026443">
    <property type="entry name" value="Rhombo_lipo"/>
</dbReference>
<keyword evidence="1" id="KW-1133">Transmembrane helix</keyword>
<organism evidence="3 4">
    <name type="scientific">Eiseniibacteriota bacterium</name>
    <dbReference type="NCBI Taxonomy" id="2212470"/>
    <lineage>
        <taxon>Bacteria</taxon>
        <taxon>Candidatus Eiseniibacteriota</taxon>
    </lineage>
</organism>
<dbReference type="EMBL" id="VBOT01000215">
    <property type="protein sequence ID" value="TMQ46912.1"/>
    <property type="molecule type" value="Genomic_DNA"/>
</dbReference>
<feature type="chain" id="PRO_5021847273" evidence="2">
    <location>
        <begin position="28"/>
        <end position="298"/>
    </location>
</feature>
<keyword evidence="1" id="KW-0812">Transmembrane</keyword>
<evidence type="ECO:0000256" key="1">
    <source>
        <dbReference type="SAM" id="Phobius"/>
    </source>
</evidence>
<comment type="caution">
    <text evidence="3">The sequence shown here is derived from an EMBL/GenBank/DDBJ whole genome shotgun (WGS) entry which is preliminary data.</text>
</comment>
<accession>A0A538S6B3</accession>
<keyword evidence="3" id="KW-0449">Lipoprotein</keyword>
<sequence>MAHKWKKSRVGRVVAMGLLSLVIAACATTTRNATSVVDYLYPDSNKAETPSVPVLTLPLRVGIAFTPGDYSVSRSGTSRAVRPLNLRSGGQFMLTEKKRQDLMQEVANHFKKYPFVKDIEVIPSAYLSPRGSFANLDQIKTMYGVSVIVLLSYDQTQFTDEGALSLTYWTIVGAYLVRGEKNDTHTMLDAVVYDIPSRKMLFRAPGTSLVKGSATPVNLSEQQRVDSQEGFERAAKEMIANLDVQLSAFREKVKERPTEFKVQPSAEYRSGGGALDASLLVLVVVLGGGFLWIRQRRA</sequence>
<evidence type="ECO:0000256" key="2">
    <source>
        <dbReference type="SAM" id="SignalP"/>
    </source>
</evidence>
<reference evidence="3 4" key="1">
    <citation type="journal article" date="2019" name="Nat. Microbiol.">
        <title>Mediterranean grassland soil C-N compound turnover is dependent on rainfall and depth, and is mediated by genomically divergent microorganisms.</title>
        <authorList>
            <person name="Diamond S."/>
            <person name="Andeer P.F."/>
            <person name="Li Z."/>
            <person name="Crits-Christoph A."/>
            <person name="Burstein D."/>
            <person name="Anantharaman K."/>
            <person name="Lane K.R."/>
            <person name="Thomas B.C."/>
            <person name="Pan C."/>
            <person name="Northen T.R."/>
            <person name="Banfield J.F."/>
        </authorList>
    </citation>
    <scope>NUCLEOTIDE SEQUENCE [LARGE SCALE GENOMIC DNA]</scope>
    <source>
        <strain evidence="3">WS_3</strain>
    </source>
</reference>
<gene>
    <name evidence="3" type="primary">rhlP</name>
    <name evidence="3" type="ORF">E6K73_14460</name>
</gene>
<feature type="transmembrane region" description="Helical" evidence="1">
    <location>
        <begin position="273"/>
        <end position="293"/>
    </location>
</feature>
<evidence type="ECO:0000313" key="4">
    <source>
        <dbReference type="Proteomes" id="UP000320184"/>
    </source>
</evidence>
<protein>
    <submittedName>
        <fullName evidence="3">Rhombotarget lipoprotein</fullName>
    </submittedName>
</protein>
<keyword evidence="1" id="KW-0472">Membrane</keyword>
<evidence type="ECO:0000313" key="3">
    <source>
        <dbReference type="EMBL" id="TMQ46912.1"/>
    </source>
</evidence>